<proteinExistence type="inferred from homology"/>
<comment type="similarity">
    <text evidence="10">Belongs to the MurCDEF family. MurF subfamily.</text>
</comment>
<keyword evidence="9 10" id="KW-0961">Cell wall biogenesis/degradation</keyword>
<comment type="catalytic activity">
    <reaction evidence="10 11">
        <text>D-alanyl-D-alanine + UDP-N-acetyl-alpha-D-muramoyl-L-alanyl-gamma-D-glutamyl-meso-2,6-diaminopimelate + ATP = UDP-N-acetyl-alpha-D-muramoyl-L-alanyl-gamma-D-glutamyl-meso-2,6-diaminopimeloyl-D-alanyl-D-alanine + ADP + phosphate + H(+)</text>
        <dbReference type="Rhea" id="RHEA:28374"/>
        <dbReference type="ChEBI" id="CHEBI:15378"/>
        <dbReference type="ChEBI" id="CHEBI:30616"/>
        <dbReference type="ChEBI" id="CHEBI:43474"/>
        <dbReference type="ChEBI" id="CHEBI:57822"/>
        <dbReference type="ChEBI" id="CHEBI:61386"/>
        <dbReference type="ChEBI" id="CHEBI:83905"/>
        <dbReference type="ChEBI" id="CHEBI:456216"/>
        <dbReference type="EC" id="6.3.2.10"/>
    </reaction>
</comment>
<dbReference type="InterPro" id="IPR013221">
    <property type="entry name" value="Mur_ligase_cen"/>
</dbReference>
<dbReference type="GO" id="GO:0005524">
    <property type="term" value="F:ATP binding"/>
    <property type="evidence" value="ECO:0007669"/>
    <property type="project" value="UniProtKB-UniRule"/>
</dbReference>
<gene>
    <name evidence="10" type="primary">murF</name>
    <name evidence="15" type="ORF">B5G02_03575</name>
</gene>
<dbReference type="GO" id="GO:0051301">
    <property type="term" value="P:cell division"/>
    <property type="evidence" value="ECO:0007669"/>
    <property type="project" value="UniProtKB-KW"/>
</dbReference>
<dbReference type="GO" id="GO:0047480">
    <property type="term" value="F:UDP-N-acetylmuramoyl-tripeptide-D-alanyl-D-alanine ligase activity"/>
    <property type="evidence" value="ECO:0007669"/>
    <property type="project" value="UniProtKB-UniRule"/>
</dbReference>
<comment type="function">
    <text evidence="10 11">Involved in cell wall formation. Catalyzes the final step in the synthesis of UDP-N-acetylmuramoyl-pentapeptide, the precursor of murein.</text>
</comment>
<evidence type="ECO:0000256" key="8">
    <source>
        <dbReference type="ARBA" id="ARBA00023306"/>
    </source>
</evidence>
<dbReference type="PANTHER" id="PTHR43024">
    <property type="entry name" value="UDP-N-ACETYLMURAMOYL-TRIPEPTIDE--D-ALANYL-D-ALANINE LIGASE"/>
    <property type="match status" value="1"/>
</dbReference>
<dbReference type="Pfam" id="PF02875">
    <property type="entry name" value="Mur_ligase_C"/>
    <property type="match status" value="1"/>
</dbReference>
<comment type="caution">
    <text evidence="15">The sequence shown here is derived from an EMBL/GenBank/DDBJ whole genome shotgun (WGS) entry which is preliminary data.</text>
</comment>
<dbReference type="OrthoDB" id="9800958at2"/>
<dbReference type="PANTHER" id="PTHR43024:SF1">
    <property type="entry name" value="UDP-N-ACETYLMURAMOYL-TRIPEPTIDE--D-ALANYL-D-ALANINE LIGASE"/>
    <property type="match status" value="1"/>
</dbReference>
<dbReference type="RefSeq" id="WP_094335223.1">
    <property type="nucleotide sequence ID" value="NZ_NFIE01000006.1"/>
</dbReference>
<dbReference type="Pfam" id="PF01225">
    <property type="entry name" value="Mur_ligase"/>
    <property type="match status" value="1"/>
</dbReference>
<dbReference type="InterPro" id="IPR005863">
    <property type="entry name" value="UDP-N-AcMur_synth"/>
</dbReference>
<feature type="domain" description="Mur ligase central" evidence="14">
    <location>
        <begin position="116"/>
        <end position="320"/>
    </location>
</feature>
<comment type="pathway">
    <text evidence="10 11">Cell wall biogenesis; peptidoglycan biosynthesis.</text>
</comment>
<keyword evidence="2 10" id="KW-0436">Ligase</keyword>
<keyword evidence="4 10" id="KW-0547">Nucleotide-binding</keyword>
<dbReference type="InterPro" id="IPR036565">
    <property type="entry name" value="Mur-like_cat_sf"/>
</dbReference>
<organism evidence="15 16">
    <name type="scientific">[Collinsella] massiliensis</name>
    <dbReference type="NCBI Taxonomy" id="1232426"/>
    <lineage>
        <taxon>Bacteria</taxon>
        <taxon>Bacillati</taxon>
        <taxon>Actinomycetota</taxon>
        <taxon>Coriobacteriia</taxon>
        <taxon>Coriobacteriales</taxon>
        <taxon>Coriobacteriaceae</taxon>
        <taxon>Enorma</taxon>
    </lineage>
</organism>
<feature type="domain" description="Mur ligase C-terminal" evidence="13">
    <location>
        <begin position="343"/>
        <end position="471"/>
    </location>
</feature>
<evidence type="ECO:0000256" key="2">
    <source>
        <dbReference type="ARBA" id="ARBA00022598"/>
    </source>
</evidence>
<dbReference type="Pfam" id="PF08245">
    <property type="entry name" value="Mur_ligase_M"/>
    <property type="match status" value="1"/>
</dbReference>
<feature type="domain" description="Mur ligase N-terminal catalytic" evidence="12">
    <location>
        <begin position="28"/>
        <end position="79"/>
    </location>
</feature>
<keyword evidence="6 10" id="KW-0133">Cell shape</keyword>
<dbReference type="Gene3D" id="3.40.1390.10">
    <property type="entry name" value="MurE/MurF, N-terminal domain"/>
    <property type="match status" value="1"/>
</dbReference>
<dbReference type="HAMAP" id="MF_02019">
    <property type="entry name" value="MurF"/>
    <property type="match status" value="1"/>
</dbReference>
<keyword evidence="1 10" id="KW-0963">Cytoplasm</keyword>
<keyword evidence="7 10" id="KW-0573">Peptidoglycan synthesis</keyword>
<dbReference type="Gene3D" id="3.90.190.20">
    <property type="entry name" value="Mur ligase, C-terminal domain"/>
    <property type="match status" value="1"/>
</dbReference>
<evidence type="ECO:0000256" key="10">
    <source>
        <dbReference type="HAMAP-Rule" id="MF_02019"/>
    </source>
</evidence>
<protein>
    <recommendedName>
        <fullName evidence="10 11">UDP-N-acetylmuramoyl-tripeptide--D-alanyl-D-alanine ligase</fullName>
        <ecNumber evidence="10 11">6.3.2.10</ecNumber>
    </recommendedName>
    <alternativeName>
        <fullName evidence="10">D-alanyl-D-alanine-adding enzyme</fullName>
    </alternativeName>
</protein>
<accession>A0A1Y3XU00</accession>
<evidence type="ECO:0000313" key="16">
    <source>
        <dbReference type="Proteomes" id="UP000195781"/>
    </source>
</evidence>
<dbReference type="SUPFAM" id="SSF53623">
    <property type="entry name" value="MurD-like peptide ligases, catalytic domain"/>
    <property type="match status" value="1"/>
</dbReference>
<evidence type="ECO:0000256" key="9">
    <source>
        <dbReference type="ARBA" id="ARBA00023316"/>
    </source>
</evidence>
<dbReference type="InterPro" id="IPR051046">
    <property type="entry name" value="MurCDEF_CellWall_CoF430Synth"/>
</dbReference>
<dbReference type="Proteomes" id="UP000195781">
    <property type="component" value="Unassembled WGS sequence"/>
</dbReference>
<dbReference type="GO" id="GO:0008766">
    <property type="term" value="F:UDP-N-acetylmuramoylalanyl-D-glutamyl-2,6-diaminopimelate-D-alanyl-D-alanine ligase activity"/>
    <property type="evidence" value="ECO:0007669"/>
    <property type="project" value="RHEA"/>
</dbReference>
<evidence type="ECO:0000256" key="1">
    <source>
        <dbReference type="ARBA" id="ARBA00022490"/>
    </source>
</evidence>
<dbReference type="SUPFAM" id="SSF63418">
    <property type="entry name" value="MurE/MurF N-terminal domain"/>
    <property type="match status" value="1"/>
</dbReference>
<dbReference type="UniPathway" id="UPA00219"/>
<evidence type="ECO:0000256" key="7">
    <source>
        <dbReference type="ARBA" id="ARBA00022984"/>
    </source>
</evidence>
<dbReference type="InterPro" id="IPR004101">
    <property type="entry name" value="Mur_ligase_C"/>
</dbReference>
<dbReference type="InterPro" id="IPR000713">
    <property type="entry name" value="Mur_ligase_N"/>
</dbReference>
<reference evidence="16" key="1">
    <citation type="submission" date="2017-04" db="EMBL/GenBank/DDBJ databases">
        <title>Function of individual gut microbiota members based on whole genome sequencing of pure cultures obtained from chicken caecum.</title>
        <authorList>
            <person name="Medvecky M."/>
            <person name="Cejkova D."/>
            <person name="Polansky O."/>
            <person name="Karasova D."/>
            <person name="Kubasova T."/>
            <person name="Cizek A."/>
            <person name="Rychlik I."/>
        </authorList>
    </citation>
    <scope>NUCLEOTIDE SEQUENCE [LARGE SCALE GENOMIC DNA]</scope>
    <source>
        <strain evidence="16">An5</strain>
    </source>
</reference>
<dbReference type="InterPro" id="IPR036615">
    <property type="entry name" value="Mur_ligase_C_dom_sf"/>
</dbReference>
<keyword evidence="3 10" id="KW-0132">Cell division</keyword>
<evidence type="ECO:0000256" key="6">
    <source>
        <dbReference type="ARBA" id="ARBA00022960"/>
    </source>
</evidence>
<evidence type="ECO:0000259" key="12">
    <source>
        <dbReference type="Pfam" id="PF01225"/>
    </source>
</evidence>
<sequence length="483" mass="50193">MVELPIHEILSATSASLVSGDAERVCRGCVIDSRLVREGSIFVAFPGERVDGNDFARAAIEAGAGAVALTREPAPELVALAAERGCAVLAIEDGEEFLLALAHAWRRRLACTVVGITGSIGKTTTKDMVAAVLGTTYRVHATSGNYNNLIGMPLTILSAPADTQVLVLEMGMNSLGEIERLSRCAEPSLAVITKIGTSHIGMLGSRENIARAKMEIVLGMRSAPEGAPAPKTGAAPVLVLPADDDFFPFMCERARAERDDISIVRAGASSDCAYRMGAVALDADGHPHFTAGLPKGAALEVALSTTGAQSVSNAILAIAVGDLMGVGAQDMASALSELAITGRRQEIRRARSGARVIDDSYNASPESMAAALDLLELLPATGSRIAVLGEIGELGDEAPRLHALVGAYAAAKKPDYLVCVGADGARDMAAAARLMGLSDDAVLELPDVDAAIERLAGAFRADDVVLVKGSRFVGLDRLVEEVC</sequence>
<name>A0A1Y3XU00_9ACTN</name>
<evidence type="ECO:0000256" key="3">
    <source>
        <dbReference type="ARBA" id="ARBA00022618"/>
    </source>
</evidence>
<dbReference type="AlphaFoldDB" id="A0A1Y3XU00"/>
<dbReference type="SUPFAM" id="SSF53244">
    <property type="entry name" value="MurD-like peptide ligases, peptide-binding domain"/>
    <property type="match status" value="1"/>
</dbReference>
<dbReference type="GO" id="GO:0009252">
    <property type="term" value="P:peptidoglycan biosynthetic process"/>
    <property type="evidence" value="ECO:0007669"/>
    <property type="project" value="UniProtKB-UniRule"/>
</dbReference>
<dbReference type="InterPro" id="IPR035911">
    <property type="entry name" value="MurE/MurF_N"/>
</dbReference>
<evidence type="ECO:0000256" key="5">
    <source>
        <dbReference type="ARBA" id="ARBA00022840"/>
    </source>
</evidence>
<dbReference type="NCBIfam" id="TIGR01143">
    <property type="entry name" value="murF"/>
    <property type="match status" value="1"/>
</dbReference>
<evidence type="ECO:0000256" key="4">
    <source>
        <dbReference type="ARBA" id="ARBA00022741"/>
    </source>
</evidence>
<dbReference type="Gene3D" id="3.40.1190.10">
    <property type="entry name" value="Mur-like, catalytic domain"/>
    <property type="match status" value="1"/>
</dbReference>
<evidence type="ECO:0000313" key="15">
    <source>
        <dbReference type="EMBL" id="OUN89066.1"/>
    </source>
</evidence>
<evidence type="ECO:0000256" key="11">
    <source>
        <dbReference type="RuleBase" id="RU004136"/>
    </source>
</evidence>
<keyword evidence="8 10" id="KW-0131">Cell cycle</keyword>
<dbReference type="GO" id="GO:0005737">
    <property type="term" value="C:cytoplasm"/>
    <property type="evidence" value="ECO:0007669"/>
    <property type="project" value="UniProtKB-SubCell"/>
</dbReference>
<dbReference type="EMBL" id="NFIE01000006">
    <property type="protein sequence ID" value="OUN89066.1"/>
    <property type="molecule type" value="Genomic_DNA"/>
</dbReference>
<keyword evidence="16" id="KW-1185">Reference proteome</keyword>
<feature type="binding site" evidence="10">
    <location>
        <begin position="118"/>
        <end position="124"/>
    </location>
    <ligand>
        <name>ATP</name>
        <dbReference type="ChEBI" id="CHEBI:30616"/>
    </ligand>
</feature>
<comment type="subcellular location">
    <subcellularLocation>
        <location evidence="10 11">Cytoplasm</location>
    </subcellularLocation>
</comment>
<dbReference type="GO" id="GO:0008360">
    <property type="term" value="P:regulation of cell shape"/>
    <property type="evidence" value="ECO:0007669"/>
    <property type="project" value="UniProtKB-KW"/>
</dbReference>
<dbReference type="EC" id="6.3.2.10" evidence="10 11"/>
<dbReference type="GO" id="GO:0071555">
    <property type="term" value="P:cell wall organization"/>
    <property type="evidence" value="ECO:0007669"/>
    <property type="project" value="UniProtKB-KW"/>
</dbReference>
<evidence type="ECO:0000259" key="14">
    <source>
        <dbReference type="Pfam" id="PF08245"/>
    </source>
</evidence>
<evidence type="ECO:0000259" key="13">
    <source>
        <dbReference type="Pfam" id="PF02875"/>
    </source>
</evidence>
<keyword evidence="5 10" id="KW-0067">ATP-binding</keyword>